<dbReference type="CDD" id="cd00637">
    <property type="entry name" value="7tm_classA_rhodopsin-like"/>
    <property type="match status" value="1"/>
</dbReference>
<dbReference type="PROSITE" id="PS50262">
    <property type="entry name" value="G_PROTEIN_RECEP_F1_2"/>
    <property type="match status" value="2"/>
</dbReference>
<dbReference type="InterPro" id="IPR000276">
    <property type="entry name" value="GPCR_Rhodpsn"/>
</dbReference>
<evidence type="ECO:0000256" key="9">
    <source>
        <dbReference type="ARBA" id="ARBA00023224"/>
    </source>
</evidence>
<evidence type="ECO:0000313" key="12">
    <source>
        <dbReference type="EMBL" id="CAH3119483.1"/>
    </source>
</evidence>
<evidence type="ECO:0000256" key="4">
    <source>
        <dbReference type="ARBA" id="ARBA00022989"/>
    </source>
</evidence>
<evidence type="ECO:0000256" key="8">
    <source>
        <dbReference type="ARBA" id="ARBA00023180"/>
    </source>
</evidence>
<dbReference type="InterPro" id="IPR017452">
    <property type="entry name" value="GPCR_Rhodpsn_7TM"/>
</dbReference>
<dbReference type="AlphaFoldDB" id="A0AAU9WMM9"/>
<organism evidence="12 13">
    <name type="scientific">Pocillopora meandrina</name>
    <dbReference type="NCBI Taxonomy" id="46732"/>
    <lineage>
        <taxon>Eukaryota</taxon>
        <taxon>Metazoa</taxon>
        <taxon>Cnidaria</taxon>
        <taxon>Anthozoa</taxon>
        <taxon>Hexacorallia</taxon>
        <taxon>Scleractinia</taxon>
        <taxon>Astrocoeniina</taxon>
        <taxon>Pocilloporidae</taxon>
        <taxon>Pocillopora</taxon>
    </lineage>
</organism>
<dbReference type="PRINTS" id="PR00237">
    <property type="entry name" value="GPCRRHODOPSN"/>
</dbReference>
<feature type="domain" description="G-protein coupled receptors family 1 profile" evidence="11">
    <location>
        <begin position="53"/>
        <end position="94"/>
    </location>
</feature>
<proteinExistence type="predicted"/>
<comment type="caution">
    <text evidence="12">The sequence shown here is derived from an EMBL/GenBank/DDBJ whole genome shotgun (WGS) entry which is preliminary data.</text>
</comment>
<evidence type="ECO:0000256" key="3">
    <source>
        <dbReference type="ARBA" id="ARBA00022692"/>
    </source>
</evidence>
<sequence length="338" mass="37967">MNATYSVHSYGNFSCSGFSCPATPQFTWDSKHVIYRQIGIAVTATVCPLIIFLNMLVIVAVKKVKELQKGSNILIASLAMADLSVGSLSIPLAISLDALFLQGNAPENIICKIRMISVFLMYSASAIPAITSSLFDVHLAVDVISSLVWFLGMTLMVYFYSMVCIETRKRRKITIRRVNSLIKACNERRIAFTVFLLTMAVLISTGVVVVFYILARFLPFWSSTSVLRVAETFLQLNSLVNPAIYFYRNRQCRKAAIRILRFGIPHTAEPVVRKELRARRKFDFIACLDVGERMGSQRATRLRQSKALAVETHRHRYSWCGVSVSTGVKMERRNSAPS</sequence>
<evidence type="ECO:0000313" key="13">
    <source>
        <dbReference type="Proteomes" id="UP001159428"/>
    </source>
</evidence>
<keyword evidence="6 10" id="KW-0472">Membrane</keyword>
<dbReference type="PANTHER" id="PTHR24246">
    <property type="entry name" value="OLFACTORY RECEPTOR AND ADENOSINE RECEPTOR"/>
    <property type="match status" value="1"/>
</dbReference>
<feature type="transmembrane region" description="Helical" evidence="10">
    <location>
        <begin position="190"/>
        <end position="214"/>
    </location>
</feature>
<keyword evidence="9" id="KW-0807">Transducer</keyword>
<keyword evidence="4 10" id="KW-1133">Transmembrane helix</keyword>
<accession>A0AAU9WMM9</accession>
<keyword evidence="8" id="KW-0325">Glycoprotein</keyword>
<evidence type="ECO:0000256" key="5">
    <source>
        <dbReference type="ARBA" id="ARBA00023040"/>
    </source>
</evidence>
<keyword evidence="7" id="KW-0675">Receptor</keyword>
<name>A0AAU9WMM9_9CNID</name>
<keyword evidence="13" id="KW-1185">Reference proteome</keyword>
<dbReference type="SUPFAM" id="SSF81321">
    <property type="entry name" value="Family A G protein-coupled receptor-like"/>
    <property type="match status" value="1"/>
</dbReference>
<feature type="transmembrane region" description="Helical" evidence="10">
    <location>
        <begin position="147"/>
        <end position="167"/>
    </location>
</feature>
<dbReference type="Proteomes" id="UP001159428">
    <property type="component" value="Unassembled WGS sequence"/>
</dbReference>
<protein>
    <recommendedName>
        <fullName evidence="11">G-protein coupled receptors family 1 profile domain-containing protein</fullName>
    </recommendedName>
</protein>
<feature type="domain" description="G-protein coupled receptors family 1 profile" evidence="11">
    <location>
        <begin position="111"/>
        <end position="245"/>
    </location>
</feature>
<keyword evidence="2" id="KW-1003">Cell membrane</keyword>
<dbReference type="GO" id="GO:0005886">
    <property type="term" value="C:plasma membrane"/>
    <property type="evidence" value="ECO:0007669"/>
    <property type="project" value="UniProtKB-SubCell"/>
</dbReference>
<dbReference type="PANTHER" id="PTHR24246:SF27">
    <property type="entry name" value="ADENOSINE RECEPTOR, ISOFORM A"/>
    <property type="match status" value="1"/>
</dbReference>
<dbReference type="Gene3D" id="1.20.1070.10">
    <property type="entry name" value="Rhodopsin 7-helix transmembrane proteins"/>
    <property type="match status" value="2"/>
</dbReference>
<keyword evidence="5" id="KW-0297">G-protein coupled receptor</keyword>
<dbReference type="GO" id="GO:0004930">
    <property type="term" value="F:G protein-coupled receptor activity"/>
    <property type="evidence" value="ECO:0007669"/>
    <property type="project" value="UniProtKB-KW"/>
</dbReference>
<evidence type="ECO:0000259" key="11">
    <source>
        <dbReference type="PROSITE" id="PS50262"/>
    </source>
</evidence>
<evidence type="ECO:0000256" key="2">
    <source>
        <dbReference type="ARBA" id="ARBA00022475"/>
    </source>
</evidence>
<gene>
    <name evidence="12" type="ORF">PMEA_00008308</name>
</gene>
<comment type="subcellular location">
    <subcellularLocation>
        <location evidence="1">Cell membrane</location>
        <topology evidence="1">Multi-pass membrane protein</topology>
    </subcellularLocation>
</comment>
<feature type="transmembrane region" description="Helical" evidence="10">
    <location>
        <begin position="38"/>
        <end position="61"/>
    </location>
</feature>
<evidence type="ECO:0000256" key="7">
    <source>
        <dbReference type="ARBA" id="ARBA00023170"/>
    </source>
</evidence>
<reference evidence="12 13" key="1">
    <citation type="submission" date="2022-05" db="EMBL/GenBank/DDBJ databases">
        <authorList>
            <consortium name="Genoscope - CEA"/>
            <person name="William W."/>
        </authorList>
    </citation>
    <scope>NUCLEOTIDE SEQUENCE [LARGE SCALE GENOMIC DNA]</scope>
</reference>
<evidence type="ECO:0000256" key="10">
    <source>
        <dbReference type="SAM" id="Phobius"/>
    </source>
</evidence>
<evidence type="ECO:0000256" key="1">
    <source>
        <dbReference type="ARBA" id="ARBA00004651"/>
    </source>
</evidence>
<keyword evidence="3 10" id="KW-0812">Transmembrane</keyword>
<dbReference type="Pfam" id="PF00001">
    <property type="entry name" value="7tm_1"/>
    <property type="match status" value="1"/>
</dbReference>
<evidence type="ECO:0000256" key="6">
    <source>
        <dbReference type="ARBA" id="ARBA00023136"/>
    </source>
</evidence>
<feature type="transmembrane region" description="Helical" evidence="10">
    <location>
        <begin position="73"/>
        <end position="101"/>
    </location>
</feature>
<dbReference type="EMBL" id="CALNXJ010000017">
    <property type="protein sequence ID" value="CAH3119483.1"/>
    <property type="molecule type" value="Genomic_DNA"/>
</dbReference>